<dbReference type="InterPro" id="IPR001905">
    <property type="entry name" value="Ammonium_transpt"/>
</dbReference>
<evidence type="ECO:0000256" key="4">
    <source>
        <dbReference type="ARBA" id="ARBA00022692"/>
    </source>
</evidence>
<dbReference type="Proteomes" id="UP000032180">
    <property type="component" value="Chromosome 3"/>
</dbReference>
<feature type="transmembrane region" description="Helical" evidence="9">
    <location>
        <begin position="380"/>
        <end position="401"/>
    </location>
</feature>
<dbReference type="SUPFAM" id="SSF111352">
    <property type="entry name" value="Ammonium transporter"/>
    <property type="match status" value="1"/>
</dbReference>
<sequence length="749" mass="79414">MEGERRAVRTVRVRNISDLAGEREVREFFSFSGEIEHVDIRCDGVPTGRTAYVTFKDPKALEIALLLSGATIVDRVVNITPAEDYIYIPVTEQQLMVADVTSIASTDDLEQPNEANVSPTTGRVYVSKAHDVMTTVIARGSAMRQDAVNKAKAFDEKHQLRANASAKINSFDRRVGISEKINSGISVVNEKVKSVDQRLHVSDKTMAALLAAERKLNDTGSAVKTNRYVSAGTSWLNGAFSKVAKAGHVAGSRTREKFQIAVSNITAKLSHRAREREEMNGDEGGAGVAGQGRQRVAACRGDAGGPAERAWASGGGVVKKKWAVNSALMALYAFAAVLVCWCLYAFRTSFGDELLPFVGRPDLSGLDLAGFLSRQGFAGAYPAATLLFFQFVFAAITLILVAGSVLGRMSFRAWMLFVPLWLTFSYTVDAFSVWSPNGFLFKAGVMDFAGGYVIHLSSGIAGFTAAYWVGPRTAKDREAFPPNNILLTLAGAGLVWMGWTGFNGGAPYAANIDASVVNTHLCTATSLLVWLVLDTLVFGRPSAIGAVQGMITGLVCITPAAGLVQGWAAMLMGALSGSVPWLTMMTVLHRRVPLLSRVDDTLAVLHTHGVAGCLGAVMTGVLAEPRLVRLFFGDGGGDARYVGLAYAVRDGRAGAGFRQVGVQMGGIAFVVALNVAVTSAVCVAVGSVVPLRLGEEQLAAGDDAVHGEDAYAVWGDGETYEQSVHGGGGNHGGYAITANPVASKGDEMI</sequence>
<comment type="similarity">
    <text evidence="2">Belongs to the ammonia transporter channel (TC 1.A.11.2) family.</text>
</comment>
<dbReference type="PROSITE" id="PS01219">
    <property type="entry name" value="AMMONIUM_TRANSP"/>
    <property type="match status" value="1"/>
</dbReference>
<dbReference type="AlphaFoldDB" id="A0A0D9VZ10"/>
<keyword evidence="4 9" id="KW-0812">Transmembrane</keyword>
<evidence type="ECO:0000256" key="3">
    <source>
        <dbReference type="ARBA" id="ARBA00022448"/>
    </source>
</evidence>
<dbReference type="GO" id="GO:0008519">
    <property type="term" value="F:ammonium channel activity"/>
    <property type="evidence" value="ECO:0007669"/>
    <property type="project" value="InterPro"/>
</dbReference>
<evidence type="ECO:0000313" key="12">
    <source>
        <dbReference type="Proteomes" id="UP000032180"/>
    </source>
</evidence>
<accession>A0A0D9VZ10</accession>
<evidence type="ECO:0000256" key="2">
    <source>
        <dbReference type="ARBA" id="ARBA00005887"/>
    </source>
</evidence>
<organism evidence="11 12">
    <name type="scientific">Leersia perrieri</name>
    <dbReference type="NCBI Taxonomy" id="77586"/>
    <lineage>
        <taxon>Eukaryota</taxon>
        <taxon>Viridiplantae</taxon>
        <taxon>Streptophyta</taxon>
        <taxon>Embryophyta</taxon>
        <taxon>Tracheophyta</taxon>
        <taxon>Spermatophyta</taxon>
        <taxon>Magnoliopsida</taxon>
        <taxon>Liliopsida</taxon>
        <taxon>Poales</taxon>
        <taxon>Poaceae</taxon>
        <taxon>BOP clade</taxon>
        <taxon>Oryzoideae</taxon>
        <taxon>Oryzeae</taxon>
        <taxon>Oryzinae</taxon>
        <taxon>Leersia</taxon>
    </lineage>
</organism>
<dbReference type="eggNOG" id="KOG0682">
    <property type="taxonomic scope" value="Eukaryota"/>
</dbReference>
<evidence type="ECO:0000256" key="6">
    <source>
        <dbReference type="ARBA" id="ARBA00023136"/>
    </source>
</evidence>
<dbReference type="Gene3D" id="1.10.3430.10">
    <property type="entry name" value="Ammonium transporter AmtB like domains"/>
    <property type="match status" value="1"/>
</dbReference>
<dbReference type="PROSITE" id="PS00457">
    <property type="entry name" value="NA_SOLUT_SYMP_2"/>
    <property type="match status" value="1"/>
</dbReference>
<evidence type="ECO:0000256" key="9">
    <source>
        <dbReference type="SAM" id="Phobius"/>
    </source>
</evidence>
<reference evidence="11 12" key="1">
    <citation type="submission" date="2012-08" db="EMBL/GenBank/DDBJ databases">
        <title>Oryza genome evolution.</title>
        <authorList>
            <person name="Wing R.A."/>
        </authorList>
    </citation>
    <scope>NUCLEOTIDE SEQUENCE</scope>
</reference>
<evidence type="ECO:0000313" key="11">
    <source>
        <dbReference type="EnsemblPlants" id="LPERR03G28720.1"/>
    </source>
</evidence>
<keyword evidence="8" id="KW-0694">RNA-binding</keyword>
<dbReference type="InterPro" id="IPR035979">
    <property type="entry name" value="RBD_domain_sf"/>
</dbReference>
<dbReference type="PANTHER" id="PTHR43029:SF11">
    <property type="entry name" value="AMMONIUM TRANSPORTER"/>
    <property type="match status" value="1"/>
</dbReference>
<dbReference type="InterPro" id="IPR029020">
    <property type="entry name" value="Ammonium/urea_transptr"/>
</dbReference>
<dbReference type="InterPro" id="IPR024041">
    <property type="entry name" value="NH4_transpt_AmtB-like_dom"/>
</dbReference>
<name>A0A0D9VZ10_9ORYZ</name>
<dbReference type="HOGENOM" id="CLU_371499_0_0_1"/>
<dbReference type="EnsemblPlants" id="LPERR03G28720.1">
    <property type="protein sequence ID" value="LPERR03G28720.1"/>
    <property type="gene ID" value="LPERR03G28720"/>
</dbReference>
<dbReference type="GO" id="GO:0005886">
    <property type="term" value="C:plasma membrane"/>
    <property type="evidence" value="ECO:0007669"/>
    <property type="project" value="InterPro"/>
</dbReference>
<dbReference type="InterPro" id="IPR012677">
    <property type="entry name" value="Nucleotide-bd_a/b_plait_sf"/>
</dbReference>
<feature type="domain" description="RRM" evidence="10">
    <location>
        <begin position="9"/>
        <end position="84"/>
    </location>
</feature>
<evidence type="ECO:0000259" key="10">
    <source>
        <dbReference type="PROSITE" id="PS50102"/>
    </source>
</evidence>
<keyword evidence="12" id="KW-1185">Reference proteome</keyword>
<evidence type="ECO:0000256" key="8">
    <source>
        <dbReference type="PROSITE-ProRule" id="PRU00176"/>
    </source>
</evidence>
<feature type="transmembrane region" description="Helical" evidence="9">
    <location>
        <begin position="567"/>
        <end position="589"/>
    </location>
</feature>
<protein>
    <recommendedName>
        <fullName evidence="10">RRM domain-containing protein</fullName>
    </recommendedName>
</protein>
<dbReference type="Pfam" id="PF00076">
    <property type="entry name" value="RRM_1"/>
    <property type="match status" value="1"/>
</dbReference>
<feature type="transmembrane region" description="Helical" evidence="9">
    <location>
        <begin position="413"/>
        <end position="432"/>
    </location>
</feature>
<dbReference type="Gene3D" id="3.30.70.330">
    <property type="match status" value="1"/>
</dbReference>
<dbReference type="Gramene" id="LPERR03G28720.1">
    <property type="protein sequence ID" value="LPERR03G28720.1"/>
    <property type="gene ID" value="LPERR03G28720"/>
</dbReference>
<feature type="transmembrane region" description="Helical" evidence="9">
    <location>
        <begin position="667"/>
        <end position="689"/>
    </location>
</feature>
<feature type="transmembrane region" description="Helical" evidence="9">
    <location>
        <begin position="601"/>
        <end position="623"/>
    </location>
</feature>
<keyword evidence="5 9" id="KW-1133">Transmembrane helix</keyword>
<evidence type="ECO:0000256" key="7">
    <source>
        <dbReference type="ARBA" id="ARBA00023177"/>
    </source>
</evidence>
<comment type="subcellular location">
    <subcellularLocation>
        <location evidence="1">Membrane</location>
        <topology evidence="1">Multi-pass membrane protein</topology>
    </subcellularLocation>
</comment>
<dbReference type="PROSITE" id="PS50102">
    <property type="entry name" value="RRM"/>
    <property type="match status" value="1"/>
</dbReference>
<feature type="transmembrane region" description="Helical" evidence="9">
    <location>
        <begin position="482"/>
        <end position="502"/>
    </location>
</feature>
<keyword evidence="7" id="KW-0924">Ammonia transport</keyword>
<feature type="transmembrane region" description="Helical" evidence="9">
    <location>
        <begin position="543"/>
        <end position="561"/>
    </location>
</feature>
<keyword evidence="3" id="KW-0813">Transport</keyword>
<dbReference type="Pfam" id="PF00909">
    <property type="entry name" value="Ammonium_transp"/>
    <property type="match status" value="1"/>
</dbReference>
<dbReference type="SMART" id="SM00360">
    <property type="entry name" value="RRM"/>
    <property type="match status" value="1"/>
</dbReference>
<evidence type="ECO:0000256" key="1">
    <source>
        <dbReference type="ARBA" id="ARBA00004141"/>
    </source>
</evidence>
<dbReference type="GO" id="GO:0003723">
    <property type="term" value="F:RNA binding"/>
    <property type="evidence" value="ECO:0007669"/>
    <property type="project" value="UniProtKB-UniRule"/>
</dbReference>
<dbReference type="InterPro" id="IPR018047">
    <property type="entry name" value="Ammonium_transpt_CS"/>
</dbReference>
<dbReference type="InterPro" id="IPR000504">
    <property type="entry name" value="RRM_dom"/>
</dbReference>
<keyword evidence="6 9" id="KW-0472">Membrane</keyword>
<feature type="transmembrane region" description="Helical" evidence="9">
    <location>
        <begin position="508"/>
        <end position="531"/>
    </location>
</feature>
<dbReference type="InterPro" id="IPR018212">
    <property type="entry name" value="Na/solute_symporter_CS"/>
</dbReference>
<dbReference type="SUPFAM" id="SSF54928">
    <property type="entry name" value="RNA-binding domain, RBD"/>
    <property type="match status" value="1"/>
</dbReference>
<reference evidence="12" key="2">
    <citation type="submission" date="2013-12" db="EMBL/GenBank/DDBJ databases">
        <authorList>
            <person name="Yu Y."/>
            <person name="Lee S."/>
            <person name="de Baynast K."/>
            <person name="Wissotski M."/>
            <person name="Liu L."/>
            <person name="Talag J."/>
            <person name="Goicoechea J."/>
            <person name="Angelova A."/>
            <person name="Jetty R."/>
            <person name="Kudrna D."/>
            <person name="Golser W."/>
            <person name="Rivera L."/>
            <person name="Zhang J."/>
            <person name="Wing R."/>
        </authorList>
    </citation>
    <scope>NUCLEOTIDE SEQUENCE</scope>
</reference>
<feature type="transmembrane region" description="Helical" evidence="9">
    <location>
        <begin position="452"/>
        <end position="470"/>
    </location>
</feature>
<dbReference type="STRING" id="77586.A0A0D9VZ10"/>
<evidence type="ECO:0000256" key="5">
    <source>
        <dbReference type="ARBA" id="ARBA00022989"/>
    </source>
</evidence>
<reference evidence="11" key="3">
    <citation type="submission" date="2015-04" db="UniProtKB">
        <authorList>
            <consortium name="EnsemblPlants"/>
        </authorList>
    </citation>
    <scope>IDENTIFICATION</scope>
</reference>
<feature type="transmembrane region" description="Helical" evidence="9">
    <location>
        <begin position="327"/>
        <end position="346"/>
    </location>
</feature>
<proteinExistence type="inferred from homology"/>
<dbReference type="PRINTS" id="PR00342">
    <property type="entry name" value="RHESUSRHD"/>
</dbReference>
<dbReference type="InterPro" id="IPR002229">
    <property type="entry name" value="RhesusRHD"/>
</dbReference>
<dbReference type="PANTHER" id="PTHR43029">
    <property type="entry name" value="AMMONIUM TRANSPORTER MEP2"/>
    <property type="match status" value="1"/>
</dbReference>